<dbReference type="InterPro" id="IPR036010">
    <property type="entry name" value="2Fe-2S_ferredoxin-like_sf"/>
</dbReference>
<keyword evidence="3" id="KW-1185">Reference proteome</keyword>
<accession>A0ABW0HA96</accession>
<dbReference type="Gene3D" id="3.10.20.440">
    <property type="entry name" value="2Fe-2S iron-sulphur cluster binding domain, sarcosine oxidase, alpha subunit, N-terminal domain"/>
    <property type="match status" value="1"/>
</dbReference>
<sequence>MFEPMAGLAAEHLIMIQVDGRSLQVRKGISLAMALMEANVVPLRRTALSQAPRSPLCLMGVCFECLCEVDGRQNVQACMVEAADGMSVRLANGARRMEAIRDA</sequence>
<dbReference type="SUPFAM" id="SSF54292">
    <property type="entry name" value="2Fe-2S ferredoxin-like"/>
    <property type="match status" value="1"/>
</dbReference>
<evidence type="ECO:0000313" key="3">
    <source>
        <dbReference type="Proteomes" id="UP001596104"/>
    </source>
</evidence>
<dbReference type="EMBL" id="JBHSLV010000026">
    <property type="protein sequence ID" value="MFC5393986.1"/>
    <property type="molecule type" value="Genomic_DNA"/>
</dbReference>
<comment type="caution">
    <text evidence="2">The sequence shown here is derived from an EMBL/GenBank/DDBJ whole genome shotgun (WGS) entry which is preliminary data.</text>
</comment>
<organism evidence="2 3">
    <name type="scientific">Bosea vestrisii</name>
    <dbReference type="NCBI Taxonomy" id="151416"/>
    <lineage>
        <taxon>Bacteria</taxon>
        <taxon>Pseudomonadati</taxon>
        <taxon>Pseudomonadota</taxon>
        <taxon>Alphaproteobacteria</taxon>
        <taxon>Hyphomicrobiales</taxon>
        <taxon>Boseaceae</taxon>
        <taxon>Bosea</taxon>
    </lineage>
</organism>
<dbReference type="Pfam" id="PF13510">
    <property type="entry name" value="Fer2_4"/>
    <property type="match status" value="1"/>
</dbReference>
<name>A0ABW0HA96_9HYPH</name>
<gene>
    <name evidence="2" type="ORF">ACFPPC_15185</name>
</gene>
<proteinExistence type="predicted"/>
<evidence type="ECO:0000313" key="2">
    <source>
        <dbReference type="EMBL" id="MFC5393986.1"/>
    </source>
</evidence>
<dbReference type="RefSeq" id="WP_377009073.1">
    <property type="nucleotide sequence ID" value="NZ_JBHSLV010000026.1"/>
</dbReference>
<protein>
    <submittedName>
        <fullName evidence="2">(2Fe-2S)-binding protein</fullName>
    </submittedName>
</protein>
<evidence type="ECO:0000256" key="1">
    <source>
        <dbReference type="ARBA" id="ARBA00023002"/>
    </source>
</evidence>
<keyword evidence="1" id="KW-0560">Oxidoreductase</keyword>
<dbReference type="InterPro" id="IPR042204">
    <property type="entry name" value="2Fe-2S-bd_N"/>
</dbReference>
<dbReference type="Proteomes" id="UP001596104">
    <property type="component" value="Unassembled WGS sequence"/>
</dbReference>
<reference evidence="3" key="1">
    <citation type="journal article" date="2019" name="Int. J. Syst. Evol. Microbiol.">
        <title>The Global Catalogue of Microorganisms (GCM) 10K type strain sequencing project: providing services to taxonomists for standard genome sequencing and annotation.</title>
        <authorList>
            <consortium name="The Broad Institute Genomics Platform"/>
            <consortium name="The Broad Institute Genome Sequencing Center for Infectious Disease"/>
            <person name="Wu L."/>
            <person name="Ma J."/>
        </authorList>
    </citation>
    <scope>NUCLEOTIDE SEQUENCE [LARGE SCALE GENOMIC DNA]</scope>
    <source>
        <strain evidence="3">CGMCC 1.16326</strain>
    </source>
</reference>